<feature type="region of interest" description="Disordered" evidence="1">
    <location>
        <begin position="490"/>
        <end position="510"/>
    </location>
</feature>
<feature type="compositionally biased region" description="Basic and acidic residues" evidence="1">
    <location>
        <begin position="495"/>
        <end position="504"/>
    </location>
</feature>
<feature type="region of interest" description="Disordered" evidence="1">
    <location>
        <begin position="331"/>
        <end position="356"/>
    </location>
</feature>
<evidence type="ECO:0000313" key="3">
    <source>
        <dbReference type="Proteomes" id="UP000292685"/>
    </source>
</evidence>
<comment type="caution">
    <text evidence="2">The sequence shown here is derived from an EMBL/GenBank/DDBJ whole genome shotgun (WGS) entry which is preliminary data.</text>
</comment>
<accession>A0A4Q8AFM3</accession>
<sequence>MVDLAPRRGNHAAGDDASAVPGGDRPPLMSREDSFLGPQPDDTSGPVEDDFLHRAGARNSVRESRRNRRVDALDLRVPVRVRQILSVHVHQQGRGVAAEVRGLGAAGRCLEQGRQHVVTLLRCGPIVQHRLVGADSLHRGSIRARGQEIGHTRIRAVGRRAAGGVGAGGGVQVSVEEHLQLRGGFGQQQGVDRHEAVLGCPDREHPPTLGLVLSRDRPVLIEHRLPMGCELAHLREDQRQHRIRLAVLRGFVRGGTIGGISTVGVYCGLWVGARGVVLGDEAGGEGTGGGVDEFGLSRDELRRVGPVGDLGEHACDQVSGLWVDLATVQCPGDAGEPRGDPGSRDADRGPGVLIEPDPPLELTVGAPGDTLQQLDLVPAPQPGGEAVGSEGLVGTQGELPGRANPGRVDLPAHGLDQRGGPHEPGIAGTGELFAEPGDFGVQTLQALEQGIVGGCAGVECQCWSHTPILEEFFEEVKGWKEVFRRGFRCSGKNRPAQDRDERRRAQLVVS</sequence>
<evidence type="ECO:0000256" key="1">
    <source>
        <dbReference type="SAM" id="MobiDB-lite"/>
    </source>
</evidence>
<feature type="compositionally biased region" description="Basic and acidic residues" evidence="1">
    <location>
        <begin position="335"/>
        <end position="348"/>
    </location>
</feature>
<gene>
    <name evidence="2" type="ORF">EV380_2023</name>
</gene>
<dbReference type="Proteomes" id="UP000292685">
    <property type="component" value="Unassembled WGS sequence"/>
</dbReference>
<organism evidence="2 3">
    <name type="scientific">Zhihengliuella halotolerans</name>
    <dbReference type="NCBI Taxonomy" id="370736"/>
    <lineage>
        <taxon>Bacteria</taxon>
        <taxon>Bacillati</taxon>
        <taxon>Actinomycetota</taxon>
        <taxon>Actinomycetes</taxon>
        <taxon>Micrococcales</taxon>
        <taxon>Micrococcaceae</taxon>
        <taxon>Zhihengliuella</taxon>
    </lineage>
</organism>
<proteinExistence type="predicted"/>
<name>A0A4Q8AFM3_9MICC</name>
<reference evidence="2 3" key="1">
    <citation type="submission" date="2019-02" db="EMBL/GenBank/DDBJ databases">
        <title>Sequencing the genomes of 1000 actinobacteria strains.</title>
        <authorList>
            <person name="Klenk H.-P."/>
        </authorList>
    </citation>
    <scope>NUCLEOTIDE SEQUENCE [LARGE SCALE GENOMIC DNA]</scope>
    <source>
        <strain evidence="2 3">DSM 17364</strain>
    </source>
</reference>
<keyword evidence="3" id="KW-1185">Reference proteome</keyword>
<dbReference type="AlphaFoldDB" id="A0A4Q8AFM3"/>
<dbReference type="EMBL" id="SHLA01000001">
    <property type="protein sequence ID" value="RZU62429.1"/>
    <property type="molecule type" value="Genomic_DNA"/>
</dbReference>
<protein>
    <submittedName>
        <fullName evidence="2">Uncharacterized protein</fullName>
    </submittedName>
</protein>
<evidence type="ECO:0000313" key="2">
    <source>
        <dbReference type="EMBL" id="RZU62429.1"/>
    </source>
</evidence>
<feature type="region of interest" description="Disordered" evidence="1">
    <location>
        <begin position="1"/>
        <end position="67"/>
    </location>
</feature>